<dbReference type="EMBL" id="ANMG01000060">
    <property type="protein sequence ID" value="EMD24143.1"/>
    <property type="molecule type" value="Genomic_DNA"/>
</dbReference>
<evidence type="ECO:0000313" key="2">
    <source>
        <dbReference type="EMBL" id="EMD24143.1"/>
    </source>
</evidence>
<name>M2PI90_9PSEU</name>
<accession>M2PI90</accession>
<sequence>MAKFAKLPPAELEKRKTEMLETIKTVKDPLNMKNLQAMQLAADIHELGNYEFIYLSPSGNGLLVQGKLLERTAATLRDKVVTKLFTADQNLRGAQTPEQLIPALATADSAIKASGDMIEELAKTLAKLQTYAPQLLETKAAKAWANQNPSKATKAIEVILKIGNGTLALGTEFIPPGYRTLGAMAEAGKAGFDRVVQEFRLARDAKEFQDENLKGAAFDKLTEDPAAMAKYVADQCGKNFDLLLAVAGIACVEVPGWGEVVSPAIAGAGHAYFQERVSLLEASLKKAAGATAKTSKEKVLEKTKEAIKATVKEIKDKLKDHLLEAVGSAGLTALQLGRSKTMAVESISRFVVKQIVKYLPIDPAQPISGDQLKADIQEITNNSTLTLYHKKGQAEAPIDYPSETADGVKVTMIMDPVPRKDGARTFVWAKAEGLQGRLYLDDKSFVAELPDPEISQLPDAVKDGRPIDMIRSGKENGQYVARVEGIWGLVDPKTKAWAYGQDLTANVKGSVAYNITALLSGKVPQSYQGRL</sequence>
<feature type="coiled-coil region" evidence="1">
    <location>
        <begin position="297"/>
        <end position="324"/>
    </location>
</feature>
<dbReference type="PATRIC" id="fig|1238180.3.peg.5972"/>
<protein>
    <submittedName>
        <fullName evidence="2">Uncharacterized protein</fullName>
    </submittedName>
</protein>
<evidence type="ECO:0000256" key="1">
    <source>
        <dbReference type="SAM" id="Coils"/>
    </source>
</evidence>
<keyword evidence="1" id="KW-0175">Coiled coil</keyword>
<evidence type="ECO:0000313" key="3">
    <source>
        <dbReference type="Proteomes" id="UP000014137"/>
    </source>
</evidence>
<gene>
    <name evidence="2" type="ORF">C791_6221</name>
</gene>
<dbReference type="AlphaFoldDB" id="M2PI90"/>
<comment type="caution">
    <text evidence="2">The sequence shown here is derived from an EMBL/GenBank/DDBJ whole genome shotgun (WGS) entry which is preliminary data.</text>
</comment>
<proteinExistence type="predicted"/>
<organism evidence="2 3">
    <name type="scientific">Amycolatopsis azurea DSM 43854</name>
    <dbReference type="NCBI Taxonomy" id="1238180"/>
    <lineage>
        <taxon>Bacteria</taxon>
        <taxon>Bacillati</taxon>
        <taxon>Actinomycetota</taxon>
        <taxon>Actinomycetes</taxon>
        <taxon>Pseudonocardiales</taxon>
        <taxon>Pseudonocardiaceae</taxon>
        <taxon>Amycolatopsis</taxon>
    </lineage>
</organism>
<dbReference type="Proteomes" id="UP000014137">
    <property type="component" value="Unassembled WGS sequence"/>
</dbReference>
<reference evidence="2 3" key="1">
    <citation type="submission" date="2012-10" db="EMBL/GenBank/DDBJ databases">
        <title>Genome assembly of Amycolatopsis azurea DSM 43854.</title>
        <authorList>
            <person name="Khatri I."/>
            <person name="Kaur I."/>
            <person name="Subramanian S."/>
            <person name="Mayilraj S."/>
        </authorList>
    </citation>
    <scope>NUCLEOTIDE SEQUENCE [LARGE SCALE GENOMIC DNA]</scope>
    <source>
        <strain evidence="2 3">DSM 43854</strain>
    </source>
</reference>